<evidence type="ECO:0000256" key="1">
    <source>
        <dbReference type="SAM" id="MobiDB-lite"/>
    </source>
</evidence>
<proteinExistence type="predicted"/>
<dbReference type="GeneID" id="19152025"/>
<protein>
    <submittedName>
        <fullName evidence="2">Uncharacterized protein</fullName>
    </submittedName>
</protein>
<dbReference type="HOGENOM" id="CLU_1517729_0_0_1"/>
<evidence type="ECO:0000313" key="2">
    <source>
        <dbReference type="EMBL" id="EUC37293.1"/>
    </source>
</evidence>
<gene>
    <name evidence="2" type="ORF">COCCADRAFT_85815</name>
</gene>
<evidence type="ECO:0000313" key="3">
    <source>
        <dbReference type="Proteomes" id="UP000053841"/>
    </source>
</evidence>
<dbReference type="EMBL" id="KI964552">
    <property type="protein sequence ID" value="EUC37293.1"/>
    <property type="molecule type" value="Genomic_DNA"/>
</dbReference>
<dbReference type="OrthoDB" id="3692564at2759"/>
<feature type="region of interest" description="Disordered" evidence="1">
    <location>
        <begin position="106"/>
        <end position="148"/>
    </location>
</feature>
<sequence length="173" mass="19976">MPLDSLFITRGSESRQTKPKVLRKPLFPLPRSIANRKTIFHAGHNPRTHSYSGRPLSATERLHVARERLRKFEQAQVKKQKRTWRTGGSDAAGVTGAVTSCIIPAPAPGARQYYKPRPKDPREPGEQRRAIKKQRKQKEVRARLRAKKKADLKVQQSILRMRMRELKNRVRLC</sequence>
<feature type="compositionally biased region" description="Basic and acidic residues" evidence="1">
    <location>
        <begin position="117"/>
        <end position="129"/>
    </location>
</feature>
<name>W6YHY6_COCC2</name>
<dbReference type="KEGG" id="bze:COCCADRAFT_85815"/>
<reference evidence="2 3" key="1">
    <citation type="journal article" date="2013" name="PLoS Genet.">
        <title>Comparative genome structure, secondary metabolite, and effector coding capacity across Cochliobolus pathogens.</title>
        <authorList>
            <person name="Condon B.J."/>
            <person name="Leng Y."/>
            <person name="Wu D."/>
            <person name="Bushley K.E."/>
            <person name="Ohm R.A."/>
            <person name="Otillar R."/>
            <person name="Martin J."/>
            <person name="Schackwitz W."/>
            <person name="Grimwood J."/>
            <person name="MohdZainudin N."/>
            <person name="Xue C."/>
            <person name="Wang R."/>
            <person name="Manning V.A."/>
            <person name="Dhillon B."/>
            <person name="Tu Z.J."/>
            <person name="Steffenson B.J."/>
            <person name="Salamov A."/>
            <person name="Sun H."/>
            <person name="Lowry S."/>
            <person name="LaButti K."/>
            <person name="Han J."/>
            <person name="Copeland A."/>
            <person name="Lindquist E."/>
            <person name="Barry K."/>
            <person name="Schmutz J."/>
            <person name="Baker S.E."/>
            <person name="Ciuffetti L.M."/>
            <person name="Grigoriev I.V."/>
            <person name="Zhong S."/>
            <person name="Turgeon B.G."/>
        </authorList>
    </citation>
    <scope>NUCLEOTIDE SEQUENCE [LARGE SCALE GENOMIC DNA]</scope>
    <source>
        <strain evidence="2 3">26-R-13</strain>
    </source>
</reference>
<organism evidence="2 3">
    <name type="scientific">Cochliobolus carbonum (strain 26-R-13)</name>
    <name type="common">Maize leaf spot fungus</name>
    <name type="synonym">Bipolaris zeicola</name>
    <dbReference type="NCBI Taxonomy" id="930089"/>
    <lineage>
        <taxon>Eukaryota</taxon>
        <taxon>Fungi</taxon>
        <taxon>Dikarya</taxon>
        <taxon>Ascomycota</taxon>
        <taxon>Pezizomycotina</taxon>
        <taxon>Dothideomycetes</taxon>
        <taxon>Pleosporomycetidae</taxon>
        <taxon>Pleosporales</taxon>
        <taxon>Pleosporineae</taxon>
        <taxon>Pleosporaceae</taxon>
        <taxon>Bipolaris</taxon>
    </lineage>
</organism>
<accession>W6YHY6</accession>
<keyword evidence="3" id="KW-1185">Reference proteome</keyword>
<dbReference type="AlphaFoldDB" id="W6YHY6"/>
<dbReference type="RefSeq" id="XP_007708371.1">
    <property type="nucleotide sequence ID" value="XM_007710181.1"/>
</dbReference>
<dbReference type="Proteomes" id="UP000053841">
    <property type="component" value="Unassembled WGS sequence"/>
</dbReference>